<feature type="transmembrane region" description="Helical" evidence="11">
    <location>
        <begin position="212"/>
        <end position="234"/>
    </location>
</feature>
<evidence type="ECO:0000256" key="5">
    <source>
        <dbReference type="ARBA" id="ARBA00022737"/>
    </source>
</evidence>
<dbReference type="InterPro" id="IPR027417">
    <property type="entry name" value="P-loop_NTPase"/>
</dbReference>
<proteinExistence type="inferred from homology"/>
<keyword evidence="4 11" id="KW-0812">Transmembrane</keyword>
<name>A0A2B4S1S4_STYPI</name>
<dbReference type="InterPro" id="IPR003439">
    <property type="entry name" value="ABC_transporter-like_ATP-bd"/>
</dbReference>
<keyword evidence="6" id="KW-0547">Nucleotide-binding</keyword>
<dbReference type="FunFam" id="3.40.50.300:FF:000163">
    <property type="entry name" value="Multidrug resistance-associated protein member 4"/>
    <property type="match status" value="1"/>
</dbReference>
<feature type="transmembrane region" description="Helical" evidence="11">
    <location>
        <begin position="323"/>
        <end position="342"/>
    </location>
</feature>
<sequence>MTSNGGYRKISGDDDNEVSFASSLFFRWMNGVLKEGSQKTLDQNDFLPLSDENSGRFVTDKLRISWENKKRHCKINGKRPKLWKSVFDMLSVKDFIVILTGDILCTTSRLLFPLLLGYFVSMLMSAEAENTYLTYACPLAMCLNGLIGGLGMHHKGYRCEVLGIKIGSALRGLVYHKTLLLSKQTLLEFTEGRLYDLISNDVKRMEEETVKFFFLTPFGIVSYAGTIFLIYTLICWQATTGVFLLCILMPYFAVLSYANAGLRLRTATVSDQRISLMNQVVSGIRAVKTHAWEDEYRRKTKDIRRNEISVISKRTTIQSSIDALLYSATPLATLVSVITMVLTGQTLTPANVFMLLSFMGFIKLAGMSNMIDGFMVTYDAYVSLERIEEFLLLENLSEASEGDKNKKHQQKVESTSTKQSSGNSKKEAENMNNISLSCEATELGPTNLCVSKLTCAKNQRGDEFILQDINFVAPSKSLTIITGPVGSGKSTLLSTIAGEISNSSGTIFHRGNVIYLPQTAWVFSGTIKENILFGQTYEESKYERIIDVCALKEDFERLPHGDQTVVGERGEVLSGGQQARVSLARAVYAEGEFYLLDDPLNAVDFKVGQHIFNKCIKDLLADKIVLLTSHQQQHMENADEVIVLYKGRVLDNGRYIELREKGVISSTIDPLYKAALKDKTESLEMFAWEDTETHDAEKCQKTHPLPNEAKSLEIAKEDLTIGVVTCKLYWDYFRSGAHPLMITGMVGLSLITQGEMYGDIKGNQAIHKEAAPQRVKRNEEDVRRLTSFSSGLMTNPFNVEEVQSLVNIATGFVLPQKIAESLACRRKGEEQMTEFIEERLNTNDARFWEPILKLKGRLPQNTKLIVAGGFKNGRRCVAITRDSHGDVADLASNHEEADTRMLFQAKYQDVHNQAYLMVMASGRWLGTRLDCLASLLVGAVALAAVLVSQDAGYAGLALVYVIQTLNRTQYAVRKTSEVETYMTSVERVMTYTKLEREPGYEEERQPQKDWPRRGSIVFRDVSLTYYPGGPQVLKKMNLSIKGGEKIGIAGRTGAGKSSFVAALMRMPDADGEIIIDDVPIKEIGLQQARRGISVLGQSPVLFSGSLRKNLDILDKFQDAELWQALEDVQLKDFVERLEAKLDHELLEHGANVSVGERQLICLARVLLQRSKIVVLDEPTAHVDPDTEQTIWNVVRDKLKESTVITIAHRLNTIRDCQRILVLKDGKVEGFDKFDSIMNNK</sequence>
<evidence type="ECO:0000256" key="7">
    <source>
        <dbReference type="ARBA" id="ARBA00022840"/>
    </source>
</evidence>
<feature type="compositionally biased region" description="Polar residues" evidence="10">
    <location>
        <begin position="412"/>
        <end position="423"/>
    </location>
</feature>
<evidence type="ECO:0000256" key="4">
    <source>
        <dbReference type="ARBA" id="ARBA00022692"/>
    </source>
</evidence>
<feature type="transmembrane region" description="Helical" evidence="11">
    <location>
        <begin position="132"/>
        <end position="152"/>
    </location>
</feature>
<evidence type="ECO:0000256" key="11">
    <source>
        <dbReference type="SAM" id="Phobius"/>
    </source>
</evidence>
<dbReference type="OrthoDB" id="10339401at2759"/>
<accession>A0A2B4S1S4</accession>
<comment type="subcellular location">
    <subcellularLocation>
        <location evidence="1">Membrane</location>
        <topology evidence="1">Multi-pass membrane protein</topology>
    </subcellularLocation>
</comment>
<dbReference type="EMBL" id="LSMT01000222">
    <property type="protein sequence ID" value="PFX23003.1"/>
    <property type="molecule type" value="Genomic_DNA"/>
</dbReference>
<dbReference type="GO" id="GO:0005524">
    <property type="term" value="F:ATP binding"/>
    <property type="evidence" value="ECO:0007669"/>
    <property type="project" value="UniProtKB-KW"/>
</dbReference>
<feature type="domain" description="ABC transporter" evidence="12">
    <location>
        <begin position="448"/>
        <end position="671"/>
    </location>
</feature>
<dbReference type="AlphaFoldDB" id="A0A2B4S1S4"/>
<evidence type="ECO:0000256" key="3">
    <source>
        <dbReference type="ARBA" id="ARBA00022448"/>
    </source>
</evidence>
<feature type="transmembrane region" description="Helical" evidence="11">
    <location>
        <begin position="240"/>
        <end position="258"/>
    </location>
</feature>
<dbReference type="Pfam" id="PF00005">
    <property type="entry name" value="ABC_tran"/>
    <property type="match status" value="2"/>
</dbReference>
<dbReference type="PROSITE" id="PS50893">
    <property type="entry name" value="ABC_TRANSPORTER_2"/>
    <property type="match status" value="2"/>
</dbReference>
<keyword evidence="8 11" id="KW-1133">Transmembrane helix</keyword>
<comment type="similarity">
    <text evidence="2">Belongs to the ABC transporter superfamily. ABCC family. Conjugate transporter (TC 3.A.1.208) subfamily.</text>
</comment>
<dbReference type="SMART" id="SM00382">
    <property type="entry name" value="AAA"/>
    <property type="match status" value="2"/>
</dbReference>
<dbReference type="CDD" id="cd18579">
    <property type="entry name" value="ABC_6TM_ABCC_D1"/>
    <property type="match status" value="1"/>
</dbReference>
<dbReference type="CDD" id="cd03250">
    <property type="entry name" value="ABCC_MRP_domain1"/>
    <property type="match status" value="1"/>
</dbReference>
<dbReference type="CDD" id="cd03244">
    <property type="entry name" value="ABCC_MRP_domain2"/>
    <property type="match status" value="1"/>
</dbReference>
<dbReference type="GO" id="GO:0016020">
    <property type="term" value="C:membrane"/>
    <property type="evidence" value="ECO:0007669"/>
    <property type="project" value="UniProtKB-SubCell"/>
</dbReference>
<dbReference type="GO" id="GO:0016887">
    <property type="term" value="F:ATP hydrolysis activity"/>
    <property type="evidence" value="ECO:0007669"/>
    <property type="project" value="InterPro"/>
</dbReference>
<keyword evidence="5" id="KW-0677">Repeat</keyword>
<evidence type="ECO:0000256" key="9">
    <source>
        <dbReference type="ARBA" id="ARBA00023136"/>
    </source>
</evidence>
<keyword evidence="15" id="KW-1185">Reference proteome</keyword>
<feature type="domain" description="ABC transmembrane type-1" evidence="13">
    <location>
        <begin position="103"/>
        <end position="362"/>
    </location>
</feature>
<evidence type="ECO:0000313" key="14">
    <source>
        <dbReference type="EMBL" id="PFX23003.1"/>
    </source>
</evidence>
<dbReference type="FunFam" id="3.40.50.300:FF:000973">
    <property type="entry name" value="Multidrug resistance-associated protein 4"/>
    <property type="match status" value="1"/>
</dbReference>
<feature type="region of interest" description="Disordered" evidence="10">
    <location>
        <begin position="402"/>
        <end position="428"/>
    </location>
</feature>
<dbReference type="InterPro" id="IPR050173">
    <property type="entry name" value="ABC_transporter_C-like"/>
</dbReference>
<dbReference type="InterPro" id="IPR017871">
    <property type="entry name" value="ABC_transporter-like_CS"/>
</dbReference>
<evidence type="ECO:0000256" key="10">
    <source>
        <dbReference type="SAM" id="MobiDB-lite"/>
    </source>
</evidence>
<dbReference type="Proteomes" id="UP000225706">
    <property type="component" value="Unassembled WGS sequence"/>
</dbReference>
<keyword evidence="9 11" id="KW-0472">Membrane</keyword>
<keyword evidence="3" id="KW-0813">Transport</keyword>
<dbReference type="Pfam" id="PF00664">
    <property type="entry name" value="ABC_membrane"/>
    <property type="match status" value="1"/>
</dbReference>
<dbReference type="PANTHER" id="PTHR24223:SF456">
    <property type="entry name" value="MULTIDRUG RESISTANCE-ASSOCIATED PROTEIN LETHAL(2)03659"/>
    <property type="match status" value="1"/>
</dbReference>
<evidence type="ECO:0000256" key="1">
    <source>
        <dbReference type="ARBA" id="ARBA00004141"/>
    </source>
</evidence>
<comment type="caution">
    <text evidence="14">The sequence shown here is derived from an EMBL/GenBank/DDBJ whole genome shotgun (WGS) entry which is preliminary data.</text>
</comment>
<evidence type="ECO:0000259" key="12">
    <source>
        <dbReference type="PROSITE" id="PS50893"/>
    </source>
</evidence>
<dbReference type="Gene3D" id="1.20.1560.10">
    <property type="entry name" value="ABC transporter type 1, transmembrane domain"/>
    <property type="match status" value="2"/>
</dbReference>
<evidence type="ECO:0000256" key="2">
    <source>
        <dbReference type="ARBA" id="ARBA00009726"/>
    </source>
</evidence>
<evidence type="ECO:0000256" key="6">
    <source>
        <dbReference type="ARBA" id="ARBA00022741"/>
    </source>
</evidence>
<dbReference type="InterPro" id="IPR003593">
    <property type="entry name" value="AAA+_ATPase"/>
</dbReference>
<dbReference type="InterPro" id="IPR044746">
    <property type="entry name" value="ABCC_6TM_D1"/>
</dbReference>
<gene>
    <name evidence="14" type="primary">ABCC4</name>
    <name evidence="14" type="ORF">AWC38_SpisGene12472</name>
</gene>
<protein>
    <submittedName>
        <fullName evidence="14">Multidrug resistance-associated protein 4</fullName>
    </submittedName>
</protein>
<evidence type="ECO:0000259" key="13">
    <source>
        <dbReference type="PROSITE" id="PS50929"/>
    </source>
</evidence>
<dbReference type="SUPFAM" id="SSF52540">
    <property type="entry name" value="P-loop containing nucleoside triphosphate hydrolases"/>
    <property type="match status" value="2"/>
</dbReference>
<dbReference type="PROSITE" id="PS50929">
    <property type="entry name" value="ABC_TM1F"/>
    <property type="match status" value="1"/>
</dbReference>
<dbReference type="Gene3D" id="3.40.50.300">
    <property type="entry name" value="P-loop containing nucleotide triphosphate hydrolases"/>
    <property type="match status" value="2"/>
</dbReference>
<evidence type="ECO:0000313" key="15">
    <source>
        <dbReference type="Proteomes" id="UP000225706"/>
    </source>
</evidence>
<dbReference type="SUPFAM" id="SSF90123">
    <property type="entry name" value="ABC transporter transmembrane region"/>
    <property type="match status" value="2"/>
</dbReference>
<organism evidence="14 15">
    <name type="scientific">Stylophora pistillata</name>
    <name type="common">Smooth cauliflower coral</name>
    <dbReference type="NCBI Taxonomy" id="50429"/>
    <lineage>
        <taxon>Eukaryota</taxon>
        <taxon>Metazoa</taxon>
        <taxon>Cnidaria</taxon>
        <taxon>Anthozoa</taxon>
        <taxon>Hexacorallia</taxon>
        <taxon>Scleractinia</taxon>
        <taxon>Astrocoeniina</taxon>
        <taxon>Pocilloporidae</taxon>
        <taxon>Stylophora</taxon>
    </lineage>
</organism>
<dbReference type="GO" id="GO:0140359">
    <property type="term" value="F:ABC-type transporter activity"/>
    <property type="evidence" value="ECO:0007669"/>
    <property type="project" value="InterPro"/>
</dbReference>
<dbReference type="PROSITE" id="PS00211">
    <property type="entry name" value="ABC_TRANSPORTER_1"/>
    <property type="match status" value="2"/>
</dbReference>
<dbReference type="PANTHER" id="PTHR24223">
    <property type="entry name" value="ATP-BINDING CASSETTE SUB-FAMILY C"/>
    <property type="match status" value="1"/>
</dbReference>
<dbReference type="InterPro" id="IPR011527">
    <property type="entry name" value="ABC1_TM_dom"/>
</dbReference>
<reference evidence="15" key="1">
    <citation type="journal article" date="2017" name="bioRxiv">
        <title>Comparative analysis of the genomes of Stylophora pistillata and Acropora digitifera provides evidence for extensive differences between species of corals.</title>
        <authorList>
            <person name="Voolstra C.R."/>
            <person name="Li Y."/>
            <person name="Liew Y.J."/>
            <person name="Baumgarten S."/>
            <person name="Zoccola D."/>
            <person name="Flot J.-F."/>
            <person name="Tambutte S."/>
            <person name="Allemand D."/>
            <person name="Aranda M."/>
        </authorList>
    </citation>
    <scope>NUCLEOTIDE SEQUENCE [LARGE SCALE GENOMIC DNA]</scope>
</reference>
<feature type="transmembrane region" description="Helical" evidence="11">
    <location>
        <begin position="95"/>
        <end position="120"/>
    </location>
</feature>
<evidence type="ECO:0000256" key="8">
    <source>
        <dbReference type="ARBA" id="ARBA00022989"/>
    </source>
</evidence>
<dbReference type="InterPro" id="IPR036640">
    <property type="entry name" value="ABC1_TM_sf"/>
</dbReference>
<keyword evidence="7" id="KW-0067">ATP-binding</keyword>
<feature type="domain" description="ABC transporter" evidence="12">
    <location>
        <begin position="1018"/>
        <end position="1240"/>
    </location>
</feature>